<dbReference type="AlphaFoldDB" id="A0A161R1Q9"/>
<comment type="similarity">
    <text evidence="1">Belongs to the AHA1 family.</text>
</comment>
<dbReference type="SUPFAM" id="SSF55961">
    <property type="entry name" value="Bet v1-like"/>
    <property type="match status" value="1"/>
</dbReference>
<evidence type="ECO:0000313" key="3">
    <source>
        <dbReference type="EMBL" id="KYO51403.1"/>
    </source>
</evidence>
<evidence type="ECO:0000259" key="2">
    <source>
        <dbReference type="Pfam" id="PF08327"/>
    </source>
</evidence>
<dbReference type="Proteomes" id="UP000075787">
    <property type="component" value="Unassembled WGS sequence"/>
</dbReference>
<evidence type="ECO:0000313" key="4">
    <source>
        <dbReference type="Proteomes" id="UP000075787"/>
    </source>
</evidence>
<dbReference type="EMBL" id="LPZR01000174">
    <property type="protein sequence ID" value="KYO51403.1"/>
    <property type="molecule type" value="Genomic_DNA"/>
</dbReference>
<name>A0A161R1Q9_9PROT</name>
<dbReference type="GeneID" id="97239777"/>
<evidence type="ECO:0000256" key="1">
    <source>
        <dbReference type="ARBA" id="ARBA00006817"/>
    </source>
</evidence>
<dbReference type="InterPro" id="IPR013538">
    <property type="entry name" value="ASHA1/2-like_C"/>
</dbReference>
<reference evidence="3 4" key="1">
    <citation type="submission" date="2015-12" db="EMBL/GenBank/DDBJ databases">
        <title>Genome sequence of Tistrella mobilis MCCC 1A02139.</title>
        <authorList>
            <person name="Lu L."/>
            <person name="Lai Q."/>
            <person name="Shao Z."/>
            <person name="Qian P."/>
        </authorList>
    </citation>
    <scope>NUCLEOTIDE SEQUENCE [LARGE SCALE GENOMIC DNA]</scope>
    <source>
        <strain evidence="3 4">MCCC 1A02139</strain>
    </source>
</reference>
<comment type="caution">
    <text evidence="3">The sequence shown here is derived from an EMBL/GenBank/DDBJ whole genome shotgun (WGS) entry which is preliminary data.</text>
</comment>
<dbReference type="RefSeq" id="WP_062766341.1">
    <property type="nucleotide sequence ID" value="NZ_CP121043.1"/>
</dbReference>
<dbReference type="InterPro" id="IPR023393">
    <property type="entry name" value="START-like_dom_sf"/>
</dbReference>
<feature type="domain" description="Activator of Hsp90 ATPase homologue 1/2-like C-terminal" evidence="2">
    <location>
        <begin position="14"/>
        <end position="160"/>
    </location>
</feature>
<dbReference type="Pfam" id="PF08327">
    <property type="entry name" value="AHSA1"/>
    <property type="match status" value="1"/>
</dbReference>
<sequence length="165" mass="18188">MTGSRILVALRIAAPTPRVFRAFTDEIGLWWQADGLFAFTPGPPGRLTFDPKGPEGRLIEEKPDGGRFEIGRILTWEAPPASGTAGRLALTWRQASFAADQETRVSVAFDPVEDGTRVTVEHLGWDAIPISHAARHHFPDGIFLHRHGSFWRQQLAGLAAVSARR</sequence>
<accession>A0A161R1Q9</accession>
<gene>
    <name evidence="3" type="ORF">AUP44_09145</name>
</gene>
<dbReference type="Gene3D" id="3.30.530.20">
    <property type="match status" value="1"/>
</dbReference>
<protein>
    <submittedName>
        <fullName evidence="3">ATPase</fullName>
    </submittedName>
</protein>
<organism evidence="3 4">
    <name type="scientific">Tistrella mobilis</name>
    <dbReference type="NCBI Taxonomy" id="171437"/>
    <lineage>
        <taxon>Bacteria</taxon>
        <taxon>Pseudomonadati</taxon>
        <taxon>Pseudomonadota</taxon>
        <taxon>Alphaproteobacteria</taxon>
        <taxon>Geminicoccales</taxon>
        <taxon>Geminicoccaceae</taxon>
        <taxon>Tistrella</taxon>
    </lineage>
</organism>
<dbReference type="OrthoDB" id="793407at2"/>
<proteinExistence type="inferred from homology"/>